<evidence type="ECO:0000256" key="3">
    <source>
        <dbReference type="ARBA" id="ARBA00023242"/>
    </source>
</evidence>
<evidence type="ECO:0000256" key="2">
    <source>
        <dbReference type="ARBA" id="ARBA00023163"/>
    </source>
</evidence>
<keyword evidence="1" id="KW-0805">Transcription regulation</keyword>
<dbReference type="InterPro" id="IPR046347">
    <property type="entry name" value="bZIP_sf"/>
</dbReference>
<evidence type="ECO:0000256" key="4">
    <source>
        <dbReference type="SAM" id="MobiDB-lite"/>
    </source>
</evidence>
<feature type="region of interest" description="Disordered" evidence="4">
    <location>
        <begin position="1"/>
        <end position="35"/>
    </location>
</feature>
<dbReference type="EMBL" id="CM035410">
    <property type="protein sequence ID" value="KAH7436135.1"/>
    <property type="molecule type" value="Genomic_DNA"/>
</dbReference>
<dbReference type="EMBL" id="CM035410">
    <property type="protein sequence ID" value="KAH7436133.1"/>
    <property type="molecule type" value="Genomic_DNA"/>
</dbReference>
<dbReference type="Gene3D" id="1.20.5.170">
    <property type="match status" value="1"/>
</dbReference>
<dbReference type="SMART" id="SM00338">
    <property type="entry name" value="BRLZ"/>
    <property type="match status" value="1"/>
</dbReference>
<feature type="region of interest" description="Disordered" evidence="4">
    <location>
        <begin position="186"/>
        <end position="239"/>
    </location>
</feature>
<feature type="domain" description="BZIP" evidence="5">
    <location>
        <begin position="226"/>
        <end position="285"/>
    </location>
</feature>
<proteinExistence type="predicted"/>
<reference evidence="6" key="1">
    <citation type="submission" date="2021-08" db="EMBL/GenBank/DDBJ databases">
        <title>WGS assembly of Ceratopteris richardii.</title>
        <authorList>
            <person name="Marchant D.B."/>
            <person name="Chen G."/>
            <person name="Jenkins J."/>
            <person name="Shu S."/>
            <person name="Leebens-Mack J."/>
            <person name="Grimwood J."/>
            <person name="Schmutz J."/>
            <person name="Soltis P."/>
            <person name="Soltis D."/>
            <person name="Chen Z.-H."/>
        </authorList>
    </citation>
    <scope>NUCLEOTIDE SEQUENCE</scope>
    <source>
        <strain evidence="6">Whitten #5841</strain>
        <tissue evidence="6">Leaf</tissue>
    </source>
</reference>
<evidence type="ECO:0000256" key="1">
    <source>
        <dbReference type="ARBA" id="ARBA00023015"/>
    </source>
</evidence>
<feature type="compositionally biased region" description="Basic and acidic residues" evidence="4">
    <location>
        <begin position="205"/>
        <end position="218"/>
    </location>
</feature>
<dbReference type="InterPro" id="IPR044759">
    <property type="entry name" value="bZIP_RF2"/>
</dbReference>
<dbReference type="InterPro" id="IPR004827">
    <property type="entry name" value="bZIP"/>
</dbReference>
<name>A0A8T2UQU8_CERRI</name>
<keyword evidence="7" id="KW-1185">Reference proteome</keyword>
<dbReference type="AlphaFoldDB" id="A0A8T2UQU8"/>
<evidence type="ECO:0000313" key="7">
    <source>
        <dbReference type="Proteomes" id="UP000825935"/>
    </source>
</evidence>
<dbReference type="InterPro" id="IPR052483">
    <property type="entry name" value="bZIP_transcription_regulators"/>
</dbReference>
<evidence type="ECO:0000313" key="6">
    <source>
        <dbReference type="EMBL" id="KAH7436133.1"/>
    </source>
</evidence>
<dbReference type="SUPFAM" id="SSF57959">
    <property type="entry name" value="Leucine zipper domain"/>
    <property type="match status" value="1"/>
</dbReference>
<dbReference type="CDD" id="cd14703">
    <property type="entry name" value="bZIP_plant_RF2"/>
    <property type="match status" value="1"/>
</dbReference>
<dbReference type="GO" id="GO:0005634">
    <property type="term" value="C:nucleus"/>
    <property type="evidence" value="ECO:0007669"/>
    <property type="project" value="UniProtKB-ARBA"/>
</dbReference>
<dbReference type="PANTHER" id="PTHR46391:SF35">
    <property type="entry name" value="BASIC LEUCINE ZIPPER 34-LIKE ISOFORM X1"/>
    <property type="match status" value="1"/>
</dbReference>
<protein>
    <recommendedName>
        <fullName evidence="5">BZIP domain-containing protein</fullName>
    </recommendedName>
</protein>
<feature type="compositionally biased region" description="Basic and acidic residues" evidence="4">
    <location>
        <begin position="1"/>
        <end position="11"/>
    </location>
</feature>
<dbReference type="PANTHER" id="PTHR46391">
    <property type="entry name" value="BASIC LEUCINE ZIPPER 34"/>
    <property type="match status" value="1"/>
</dbReference>
<dbReference type="OrthoDB" id="1906396at2759"/>
<comment type="caution">
    <text evidence="6">The sequence shown here is derived from an EMBL/GenBank/DDBJ whole genome shotgun (WGS) entry which is preliminary data.</text>
</comment>
<accession>A0A8T2UQU8</accession>
<gene>
    <name evidence="6" type="ORF">KP509_05G004100</name>
</gene>
<dbReference type="Proteomes" id="UP000825935">
    <property type="component" value="Chromosome 5"/>
</dbReference>
<keyword evidence="2" id="KW-0804">Transcription</keyword>
<dbReference type="OMA" id="ATIHDQP"/>
<sequence length="392" mass="43911">MAKLVEGDSKGFQRGTTDITSRLPPRFPSAPGRSLLPPDVSTTIYDSQSFENLSRDQWQYKYASPWNAVGNDRPVWLDDLWEDSEGTNKRSHRRSASDSFAFLESAGSLHPFNSIAEEPSHKSSSILQKGPENIDMINGSSFTDLLDRIKYLQDHSNSPVSEIAQPAISGCEISRLIDKRGISAKAGSTLAPNSKGSSGQFLSPLEEKRSEVIEHSSHDNPNNDANGDPKKAKRQSAQRSRVRKLQYIAELERIVNLLQTQVASLSPQLLFFQRQRAYLTVDNNTLKQKITLCMREKNITDSQNEALMSERERLRRLYGMQVVHDLQSQKQPAQRIHRHSSLPTDFGTQLHQYREHNAHAEQAEPPSSSPDVLPSVIEDLAGVSLDTQGERG</sequence>
<feature type="compositionally biased region" description="Low complexity" evidence="4">
    <location>
        <begin position="365"/>
        <end position="376"/>
    </location>
</feature>
<dbReference type="GO" id="GO:0003700">
    <property type="term" value="F:DNA-binding transcription factor activity"/>
    <property type="evidence" value="ECO:0007669"/>
    <property type="project" value="InterPro"/>
</dbReference>
<feature type="region of interest" description="Disordered" evidence="4">
    <location>
        <begin position="355"/>
        <end position="376"/>
    </location>
</feature>
<keyword evidence="3" id="KW-0539">Nucleus</keyword>
<organism evidence="6 7">
    <name type="scientific">Ceratopteris richardii</name>
    <name type="common">Triangle waterfern</name>
    <dbReference type="NCBI Taxonomy" id="49495"/>
    <lineage>
        <taxon>Eukaryota</taxon>
        <taxon>Viridiplantae</taxon>
        <taxon>Streptophyta</taxon>
        <taxon>Embryophyta</taxon>
        <taxon>Tracheophyta</taxon>
        <taxon>Polypodiopsida</taxon>
        <taxon>Polypodiidae</taxon>
        <taxon>Polypodiales</taxon>
        <taxon>Pteridineae</taxon>
        <taxon>Pteridaceae</taxon>
        <taxon>Parkerioideae</taxon>
        <taxon>Ceratopteris</taxon>
    </lineage>
</organism>
<dbReference type="EMBL" id="CM035410">
    <property type="protein sequence ID" value="KAH7436132.1"/>
    <property type="molecule type" value="Genomic_DNA"/>
</dbReference>
<evidence type="ECO:0000259" key="5">
    <source>
        <dbReference type="SMART" id="SM00338"/>
    </source>
</evidence>
<feature type="compositionally biased region" description="Polar residues" evidence="4">
    <location>
        <begin position="190"/>
        <end position="201"/>
    </location>
</feature>